<name>A0A1X1EKX7_PANCY</name>
<protein>
    <submittedName>
        <fullName evidence="1">Uncharacterized protein</fullName>
    </submittedName>
</protein>
<keyword evidence="2" id="KW-1185">Reference proteome</keyword>
<organism evidence="1 2">
    <name type="scientific">Pantoea cypripedii</name>
    <name type="common">Pectobacterium cypripedii</name>
    <name type="synonym">Erwinia cypripedii</name>
    <dbReference type="NCBI Taxonomy" id="55209"/>
    <lineage>
        <taxon>Bacteria</taxon>
        <taxon>Pseudomonadati</taxon>
        <taxon>Pseudomonadota</taxon>
        <taxon>Gammaproteobacteria</taxon>
        <taxon>Enterobacterales</taxon>
        <taxon>Erwiniaceae</taxon>
        <taxon>Pantoea</taxon>
    </lineage>
</organism>
<dbReference type="Proteomes" id="UP000193749">
    <property type="component" value="Unassembled WGS sequence"/>
</dbReference>
<comment type="caution">
    <text evidence="1">The sequence shown here is derived from an EMBL/GenBank/DDBJ whole genome shotgun (WGS) entry which is preliminary data.</text>
</comment>
<evidence type="ECO:0000313" key="1">
    <source>
        <dbReference type="EMBL" id="ORM89503.1"/>
    </source>
</evidence>
<evidence type="ECO:0000313" key="2">
    <source>
        <dbReference type="Proteomes" id="UP000193749"/>
    </source>
</evidence>
<proteinExistence type="predicted"/>
<dbReference type="AlphaFoldDB" id="A0A1X1EKX7"/>
<gene>
    <name evidence="1" type="ORF">HA50_23050</name>
</gene>
<dbReference type="EMBL" id="MLJI01000002">
    <property type="protein sequence ID" value="ORM89503.1"/>
    <property type="molecule type" value="Genomic_DNA"/>
</dbReference>
<sequence length="134" mass="15233">MPGNDDVGSHLKVLLKYKIVGFSMAEEAVWINLSSFWTFRIHNTSSATLISLQVKDCVQNINKFRDEDKGIIKLIELLVNNRKLERRKVILGEDIQLEYQNGDVAKMNHDAFVSILEKDTGSKEVMDLLINIVG</sequence>
<dbReference type="RefSeq" id="WP_084879220.1">
    <property type="nucleotide sequence ID" value="NZ_JAGGMY010000002.1"/>
</dbReference>
<reference evidence="1 2" key="1">
    <citation type="journal article" date="2017" name="Antonie Van Leeuwenhoek">
        <title>Phylogenomic resolution of the bacterial genus Pantoea and its relationship with Erwinia and Tatumella.</title>
        <authorList>
            <person name="Palmer M."/>
            <person name="Steenkamp E.T."/>
            <person name="Coetzee M.P."/>
            <person name="Chan W.Y."/>
            <person name="van Zyl E."/>
            <person name="De Maayer P."/>
            <person name="Coutinho T.A."/>
            <person name="Blom J."/>
            <person name="Smits T.H."/>
            <person name="Duffy B."/>
            <person name="Venter S.N."/>
        </authorList>
    </citation>
    <scope>NUCLEOTIDE SEQUENCE [LARGE SCALE GENOMIC DNA]</scope>
    <source>
        <strain evidence="1 2">LMG 2657</strain>
    </source>
</reference>
<accession>A0A1X1EKX7</accession>